<dbReference type="OrthoDB" id="3490462at2"/>
<gene>
    <name evidence="2" type="ORF">BLA60_30200</name>
</gene>
<feature type="domain" description="Orc1-like AAA ATPase" evidence="1">
    <location>
        <begin position="147"/>
        <end position="279"/>
    </location>
</feature>
<dbReference type="Proteomes" id="UP000185696">
    <property type="component" value="Unassembled WGS sequence"/>
</dbReference>
<sequence length="445" mass="47963">MTGADVLIVNSRVDESWSGWVADVARNTGHPVSRLQDGLANFLDVATIIDRETRAAEQVVVLLSRTGPDFLAEAVAAAHRTGTPLLPVHVDDRPASYPRPLGHLPAVDLTGVPLATAADRLRAALDGTHTGLVRPNHVRRPPPTTDPFVGRESELARLHTALFADRAAVVTGEDGIGKSALAARFVRTHRGRWEHVLWSTPARFADDQLRAITRPKGPALLVVDGAPDYPTVRDRLWPVLLDRDLVNVLVTSRAPDWPDPFRTVALGPLDPESARRLAEHTVPGHSAEWPELGEVPGAVISVAGANPGELAAGREIARLARSADHGFHYLDTDDPAAVATFERAFREVAGDIELLSAGRRPWRRWWRRRTGATAEVPVGAAARLLAALRPVPGAVLTIGSTAFVTTPERAGTPIVSRTLTAAELRNFEQGQRLRADPITAALGED</sequence>
<name>A0A7Z0WHJ1_9PSEU</name>
<dbReference type="InterPro" id="IPR027417">
    <property type="entry name" value="P-loop_NTPase"/>
</dbReference>
<dbReference type="RefSeq" id="WP_075136423.1">
    <property type="nucleotide sequence ID" value="NZ_MSIF01000019.1"/>
</dbReference>
<dbReference type="InterPro" id="IPR041664">
    <property type="entry name" value="AAA_16"/>
</dbReference>
<evidence type="ECO:0000313" key="2">
    <source>
        <dbReference type="EMBL" id="OLF06822.1"/>
    </source>
</evidence>
<accession>A0A7Z0WHJ1</accession>
<reference evidence="2 3" key="1">
    <citation type="submission" date="2016-12" db="EMBL/GenBank/DDBJ databases">
        <title>The draft genome sequence of Actinophytocola xinjiangensis.</title>
        <authorList>
            <person name="Wang W."/>
            <person name="Yuan L."/>
        </authorList>
    </citation>
    <scope>NUCLEOTIDE SEQUENCE [LARGE SCALE GENOMIC DNA]</scope>
    <source>
        <strain evidence="2 3">CGMCC 4.4663</strain>
    </source>
</reference>
<organism evidence="2 3">
    <name type="scientific">Actinophytocola xinjiangensis</name>
    <dbReference type="NCBI Taxonomy" id="485602"/>
    <lineage>
        <taxon>Bacteria</taxon>
        <taxon>Bacillati</taxon>
        <taxon>Actinomycetota</taxon>
        <taxon>Actinomycetes</taxon>
        <taxon>Pseudonocardiales</taxon>
        <taxon>Pseudonocardiaceae</taxon>
    </lineage>
</organism>
<comment type="caution">
    <text evidence="2">The sequence shown here is derived from an EMBL/GenBank/DDBJ whole genome shotgun (WGS) entry which is preliminary data.</text>
</comment>
<evidence type="ECO:0000313" key="3">
    <source>
        <dbReference type="Proteomes" id="UP000185696"/>
    </source>
</evidence>
<protein>
    <recommendedName>
        <fullName evidence="1">Orc1-like AAA ATPase domain-containing protein</fullName>
    </recommendedName>
</protein>
<dbReference type="SUPFAM" id="SSF52540">
    <property type="entry name" value="P-loop containing nucleoside triphosphate hydrolases"/>
    <property type="match status" value="1"/>
</dbReference>
<dbReference type="AlphaFoldDB" id="A0A7Z0WHJ1"/>
<keyword evidence="3" id="KW-1185">Reference proteome</keyword>
<proteinExistence type="predicted"/>
<dbReference type="Gene3D" id="3.40.50.300">
    <property type="entry name" value="P-loop containing nucleotide triphosphate hydrolases"/>
    <property type="match status" value="1"/>
</dbReference>
<dbReference type="EMBL" id="MSIF01000019">
    <property type="protein sequence ID" value="OLF06822.1"/>
    <property type="molecule type" value="Genomic_DNA"/>
</dbReference>
<evidence type="ECO:0000259" key="1">
    <source>
        <dbReference type="Pfam" id="PF13191"/>
    </source>
</evidence>
<dbReference type="Pfam" id="PF13191">
    <property type="entry name" value="AAA_16"/>
    <property type="match status" value="1"/>
</dbReference>